<name>A0A424WDN6_ALCXX</name>
<reference evidence="2 3" key="1">
    <citation type="submission" date="2018-08" db="EMBL/GenBank/DDBJ databases">
        <title>Achromobacter xylosoxidans Genome sequencing and assembly.</title>
        <authorList>
            <person name="Wang R."/>
            <person name="Rensing C."/>
            <person name="Li Y."/>
        </authorList>
    </citation>
    <scope>NUCLEOTIDE SEQUENCE [LARGE SCALE GENOMIC DNA]</scope>
    <source>
        <strain evidence="2 3">GD003A</strain>
    </source>
</reference>
<dbReference type="AlphaFoldDB" id="A0A424WDN6"/>
<accession>A0A424WDN6</accession>
<evidence type="ECO:0000259" key="1">
    <source>
        <dbReference type="Pfam" id="PF10030"/>
    </source>
</evidence>
<dbReference type="Pfam" id="PF10030">
    <property type="entry name" value="DUF2272"/>
    <property type="match status" value="1"/>
</dbReference>
<evidence type="ECO:0000313" key="2">
    <source>
        <dbReference type="EMBL" id="RPJ91347.1"/>
    </source>
</evidence>
<sequence>MSEELRERFMKRFVNVEAVNLRSIPSTENNTPVGSLTLGQEVDDLGDAPAGWHHVRTQMGGLTVEGYAVDGLADSKFKWAPTARQPTLRPPDTRARETLVAAAVEQWLRFDKGRGKETVEPYSSYIHEMWKALGKNLSGKDTGYPWSAVAISLMVSNAAKVIPEFKAFKRSIGHAAYMWDAIKKRASQDKSAPFWGVRIAEEKPQVGDIIGSWRDKPYTFDQYLAASKNPEAPSHSDIIVAVGTEVALAIGGNVSQSVFVTGYQLTADGNIAKNQRFFKEKLVGEAIVLMKNRID</sequence>
<dbReference type="Gene3D" id="2.30.30.40">
    <property type="entry name" value="SH3 Domains"/>
    <property type="match status" value="1"/>
</dbReference>
<comment type="caution">
    <text evidence="2">The sequence shown here is derived from an EMBL/GenBank/DDBJ whole genome shotgun (WGS) entry which is preliminary data.</text>
</comment>
<organism evidence="2 3">
    <name type="scientific">Alcaligenes xylosoxydans xylosoxydans</name>
    <name type="common">Achromobacter xylosoxidans</name>
    <dbReference type="NCBI Taxonomy" id="85698"/>
    <lineage>
        <taxon>Bacteria</taxon>
        <taxon>Pseudomonadati</taxon>
        <taxon>Pseudomonadota</taxon>
        <taxon>Betaproteobacteria</taxon>
        <taxon>Burkholderiales</taxon>
        <taxon>Alcaligenaceae</taxon>
        <taxon>Achromobacter</taxon>
    </lineage>
</organism>
<proteinExistence type="predicted"/>
<protein>
    <submittedName>
        <fullName evidence="2">DUF2272 domain-containing protein</fullName>
    </submittedName>
</protein>
<evidence type="ECO:0000313" key="3">
    <source>
        <dbReference type="Proteomes" id="UP000285324"/>
    </source>
</evidence>
<feature type="domain" description="DUF2272" evidence="1">
    <location>
        <begin position="132"/>
        <end position="276"/>
    </location>
</feature>
<dbReference type="EMBL" id="QVXO01000016">
    <property type="protein sequence ID" value="RPJ91347.1"/>
    <property type="molecule type" value="Genomic_DNA"/>
</dbReference>
<dbReference type="InterPro" id="IPR019262">
    <property type="entry name" value="DUF2272"/>
</dbReference>
<dbReference type="OrthoDB" id="8836344at2"/>
<gene>
    <name evidence="2" type="ORF">DY367_12480</name>
</gene>
<dbReference type="Proteomes" id="UP000285324">
    <property type="component" value="Unassembled WGS sequence"/>
</dbReference>